<dbReference type="EMBL" id="CAMAPE010000080">
    <property type="protein sequence ID" value="CAH9119661.1"/>
    <property type="molecule type" value="Genomic_DNA"/>
</dbReference>
<reference evidence="1" key="1">
    <citation type="submission" date="2022-07" db="EMBL/GenBank/DDBJ databases">
        <authorList>
            <person name="Macas J."/>
            <person name="Novak P."/>
            <person name="Neumann P."/>
        </authorList>
    </citation>
    <scope>NUCLEOTIDE SEQUENCE</scope>
</reference>
<dbReference type="OrthoDB" id="1256921at2759"/>
<evidence type="ECO:0000313" key="1">
    <source>
        <dbReference type="EMBL" id="CAH9119661.1"/>
    </source>
</evidence>
<protein>
    <recommendedName>
        <fullName evidence="3">Reverse transcriptase domain-containing protein</fullName>
    </recommendedName>
</protein>
<proteinExistence type="predicted"/>
<dbReference type="AlphaFoldDB" id="A0A9P1A0C1"/>
<sequence>MVFGRDDAQIGFSCRWVWIVMECVSTIPIDDVDVGPIMLTRGLRQGYPLSSYWDTYILHNLFNSRDSKMIQSIPVSRRVVPDSLIWRWELGGRFTIRSCYRKIIVEFQAPDWKGWTVMWNWLLLQN</sequence>
<name>A0A9P1A0C1_CUSEU</name>
<gene>
    <name evidence="1" type="ORF">CEURO_LOCUS22426</name>
</gene>
<comment type="caution">
    <text evidence="1">The sequence shown here is derived from an EMBL/GenBank/DDBJ whole genome shotgun (WGS) entry which is preliminary data.</text>
</comment>
<organism evidence="1 2">
    <name type="scientific">Cuscuta europaea</name>
    <name type="common">European dodder</name>
    <dbReference type="NCBI Taxonomy" id="41803"/>
    <lineage>
        <taxon>Eukaryota</taxon>
        <taxon>Viridiplantae</taxon>
        <taxon>Streptophyta</taxon>
        <taxon>Embryophyta</taxon>
        <taxon>Tracheophyta</taxon>
        <taxon>Spermatophyta</taxon>
        <taxon>Magnoliopsida</taxon>
        <taxon>eudicotyledons</taxon>
        <taxon>Gunneridae</taxon>
        <taxon>Pentapetalae</taxon>
        <taxon>asterids</taxon>
        <taxon>lamiids</taxon>
        <taxon>Solanales</taxon>
        <taxon>Convolvulaceae</taxon>
        <taxon>Cuscuteae</taxon>
        <taxon>Cuscuta</taxon>
        <taxon>Cuscuta subgen. Cuscuta</taxon>
    </lineage>
</organism>
<keyword evidence="2" id="KW-1185">Reference proteome</keyword>
<dbReference type="Proteomes" id="UP001152484">
    <property type="component" value="Unassembled WGS sequence"/>
</dbReference>
<evidence type="ECO:0008006" key="3">
    <source>
        <dbReference type="Google" id="ProtNLM"/>
    </source>
</evidence>
<evidence type="ECO:0000313" key="2">
    <source>
        <dbReference type="Proteomes" id="UP001152484"/>
    </source>
</evidence>
<accession>A0A9P1A0C1</accession>